<evidence type="ECO:0000259" key="3">
    <source>
        <dbReference type="PROSITE" id="PS50158"/>
    </source>
</evidence>
<protein>
    <recommendedName>
        <fullName evidence="3">CCHC-type domain-containing protein</fullName>
    </recommendedName>
</protein>
<feature type="compositionally biased region" description="Basic residues" evidence="2">
    <location>
        <begin position="107"/>
        <end position="117"/>
    </location>
</feature>
<dbReference type="SUPFAM" id="SSF57756">
    <property type="entry name" value="Retrovirus zinc finger-like domains"/>
    <property type="match status" value="1"/>
</dbReference>
<keyword evidence="1" id="KW-0863">Zinc-finger</keyword>
<feature type="region of interest" description="Disordered" evidence="2">
    <location>
        <begin position="89"/>
        <end position="117"/>
    </location>
</feature>
<sequence length="117" mass="13235">MVEGSPVKDHLLNMMNYLNELEILGDAIDKESQGKMILQTLPDSFQQFLLNYNMTMMDFSLAKLFNELTTPAKAQKKKKKLCKVVVPGGSRGGVAKPKGKCYQCKQPSHHKRQCPDY</sequence>
<keyword evidence="1" id="KW-0862">Zinc</keyword>
<accession>A0ABQ7U174</accession>
<evidence type="ECO:0000313" key="4">
    <source>
        <dbReference type="EMBL" id="KAH0740694.1"/>
    </source>
</evidence>
<organism evidence="4 5">
    <name type="scientific">Solanum tuberosum</name>
    <name type="common">Potato</name>
    <dbReference type="NCBI Taxonomy" id="4113"/>
    <lineage>
        <taxon>Eukaryota</taxon>
        <taxon>Viridiplantae</taxon>
        <taxon>Streptophyta</taxon>
        <taxon>Embryophyta</taxon>
        <taxon>Tracheophyta</taxon>
        <taxon>Spermatophyta</taxon>
        <taxon>Magnoliopsida</taxon>
        <taxon>eudicotyledons</taxon>
        <taxon>Gunneridae</taxon>
        <taxon>Pentapetalae</taxon>
        <taxon>asterids</taxon>
        <taxon>lamiids</taxon>
        <taxon>Solanales</taxon>
        <taxon>Solanaceae</taxon>
        <taxon>Solanoideae</taxon>
        <taxon>Solaneae</taxon>
        <taxon>Solanum</taxon>
    </lineage>
</organism>
<dbReference type="PROSITE" id="PS50158">
    <property type="entry name" value="ZF_CCHC"/>
    <property type="match status" value="1"/>
</dbReference>
<dbReference type="EMBL" id="JAIVGD010000026">
    <property type="protein sequence ID" value="KAH0740694.1"/>
    <property type="molecule type" value="Genomic_DNA"/>
</dbReference>
<gene>
    <name evidence="4" type="ORF">KY290_033737</name>
</gene>
<name>A0ABQ7U174_SOLTU</name>
<evidence type="ECO:0000256" key="1">
    <source>
        <dbReference type="PROSITE-ProRule" id="PRU00047"/>
    </source>
</evidence>
<dbReference type="InterPro" id="IPR036875">
    <property type="entry name" value="Znf_CCHC_sf"/>
</dbReference>
<keyword evidence="1" id="KW-0479">Metal-binding</keyword>
<dbReference type="Pfam" id="PF14223">
    <property type="entry name" value="Retrotran_gag_2"/>
    <property type="match status" value="1"/>
</dbReference>
<evidence type="ECO:0000256" key="2">
    <source>
        <dbReference type="SAM" id="MobiDB-lite"/>
    </source>
</evidence>
<keyword evidence="5" id="KW-1185">Reference proteome</keyword>
<dbReference type="InterPro" id="IPR001878">
    <property type="entry name" value="Znf_CCHC"/>
</dbReference>
<reference evidence="4 5" key="1">
    <citation type="journal article" date="2021" name="bioRxiv">
        <title>Chromosome-scale and haplotype-resolved genome assembly of a tetraploid potato cultivar.</title>
        <authorList>
            <person name="Sun H."/>
            <person name="Jiao W.-B."/>
            <person name="Krause K."/>
            <person name="Campoy J.A."/>
            <person name="Goel M."/>
            <person name="Folz-Donahue K."/>
            <person name="Kukat C."/>
            <person name="Huettel B."/>
            <person name="Schneeberger K."/>
        </authorList>
    </citation>
    <scope>NUCLEOTIDE SEQUENCE [LARGE SCALE GENOMIC DNA]</scope>
    <source>
        <strain evidence="4">SolTubOtavaFocal</strain>
        <tissue evidence="4">Leaves</tissue>
    </source>
</reference>
<dbReference type="Proteomes" id="UP000826656">
    <property type="component" value="Unassembled WGS sequence"/>
</dbReference>
<feature type="domain" description="CCHC-type" evidence="3">
    <location>
        <begin position="100"/>
        <end position="116"/>
    </location>
</feature>
<comment type="caution">
    <text evidence="4">The sequence shown here is derived from an EMBL/GenBank/DDBJ whole genome shotgun (WGS) entry which is preliminary data.</text>
</comment>
<evidence type="ECO:0000313" key="5">
    <source>
        <dbReference type="Proteomes" id="UP000826656"/>
    </source>
</evidence>
<proteinExistence type="predicted"/>